<gene>
    <name evidence="1" type="ORF">PLEPLA_LOCUS18175</name>
</gene>
<evidence type="ECO:0000313" key="1">
    <source>
        <dbReference type="EMBL" id="CAB1430193.1"/>
    </source>
</evidence>
<dbReference type="GO" id="GO:0005615">
    <property type="term" value="C:extracellular space"/>
    <property type="evidence" value="ECO:0007669"/>
    <property type="project" value="TreeGrafter"/>
</dbReference>
<organism evidence="1 2">
    <name type="scientific">Pleuronectes platessa</name>
    <name type="common">European plaice</name>
    <dbReference type="NCBI Taxonomy" id="8262"/>
    <lineage>
        <taxon>Eukaryota</taxon>
        <taxon>Metazoa</taxon>
        <taxon>Chordata</taxon>
        <taxon>Craniata</taxon>
        <taxon>Vertebrata</taxon>
        <taxon>Euteleostomi</taxon>
        <taxon>Actinopterygii</taxon>
        <taxon>Neopterygii</taxon>
        <taxon>Teleostei</taxon>
        <taxon>Neoteleostei</taxon>
        <taxon>Acanthomorphata</taxon>
        <taxon>Carangaria</taxon>
        <taxon>Pleuronectiformes</taxon>
        <taxon>Pleuronectoidei</taxon>
        <taxon>Pleuronectidae</taxon>
        <taxon>Pleuronectes</taxon>
    </lineage>
</organism>
<dbReference type="PANTHER" id="PTHR15011:SF3">
    <property type="entry name" value="APOLIPOPROTEIN F"/>
    <property type="match status" value="1"/>
</dbReference>
<dbReference type="Pfam" id="PF15148">
    <property type="entry name" value="Apolipo_F"/>
    <property type="match status" value="1"/>
</dbReference>
<name>A0A9N7UE46_PLEPL</name>
<accession>A0A9N7UE46</accession>
<comment type="caution">
    <text evidence="1">The sequence shown here is derived from an EMBL/GenBank/DDBJ whole genome shotgun (WGS) entry which is preliminary data.</text>
</comment>
<dbReference type="GO" id="GO:0008203">
    <property type="term" value="P:cholesterol metabolic process"/>
    <property type="evidence" value="ECO:0007669"/>
    <property type="project" value="TreeGrafter"/>
</dbReference>
<dbReference type="AlphaFoldDB" id="A0A9N7UE46"/>
<proteinExistence type="predicted"/>
<protein>
    <recommendedName>
        <fullName evidence="3">Apolipoprotein F</fullName>
    </recommendedName>
</protein>
<dbReference type="InterPro" id="IPR026114">
    <property type="entry name" value="APOF"/>
</dbReference>
<evidence type="ECO:0008006" key="3">
    <source>
        <dbReference type="Google" id="ProtNLM"/>
    </source>
</evidence>
<sequence>MIRLLRLQQGTVKEQLLLLKSKPSWLHRCSLDCRTLFNKCLVTVPPPLTQRNTLLSETDPREAVEETGKQEHRYLLGSHLQLSLSSAEKTDPVPVVVHEEERVQSAKHMISGLRAKLQAQELLGLSLVPVLVVSGCPREAQALVLKLYDLLGVADTEELLTEVQDLIERRLSKSASTPAAASAMSSSEKDQAGRRIDAVMFNIGQLAMAGLETTEQEGHCEDWTRVNGTRLVGTAVEGTTGGLEEAVNSCERLGALCAGVTSSGMLTPGTYKAVLKKSSRILPSDSAGSECWIRRCSEEERASNPGPRMRRSPQRSCTNKREERVYNVVEWIPAVSTLYNLGTAVYYASVNCSETAKERAILSAVDLGTDALMVATGGTAGVAGYALGAGVKTGVKAGVRLPPAIDNEKKENLSR</sequence>
<evidence type="ECO:0000313" key="2">
    <source>
        <dbReference type="Proteomes" id="UP001153269"/>
    </source>
</evidence>
<dbReference type="PANTHER" id="PTHR15011">
    <property type="entry name" value="APOLIPOPROTEIN F"/>
    <property type="match status" value="1"/>
</dbReference>
<dbReference type="EMBL" id="CADEAL010001213">
    <property type="protein sequence ID" value="CAB1430193.1"/>
    <property type="molecule type" value="Genomic_DNA"/>
</dbReference>
<reference evidence="1" key="1">
    <citation type="submission" date="2020-03" db="EMBL/GenBank/DDBJ databases">
        <authorList>
            <person name="Weist P."/>
        </authorList>
    </citation>
    <scope>NUCLEOTIDE SEQUENCE</scope>
</reference>
<keyword evidence="2" id="KW-1185">Reference proteome</keyword>
<dbReference type="Proteomes" id="UP001153269">
    <property type="component" value="Unassembled WGS sequence"/>
</dbReference>